<dbReference type="GeneID" id="25982018"/>
<evidence type="ECO:0000313" key="2">
    <source>
        <dbReference type="EMBL" id="EFW99771.1"/>
    </source>
</evidence>
<dbReference type="OrthoDB" id="3501153at2759"/>
<proteinExistence type="predicted"/>
<reference evidence="2 3" key="1">
    <citation type="journal article" date="2011" name="Proc. Natl. Acad. Sci. U.S.A.">
        <title>Genome and transcriptome analyses of the mountain pine beetle-fungal symbiont Grosmannia clavigera, a lodgepole pine pathogen.</title>
        <authorList>
            <person name="DiGuistini S."/>
            <person name="Wang Y."/>
            <person name="Liao N.Y."/>
            <person name="Taylor G."/>
            <person name="Tanguay P."/>
            <person name="Feau N."/>
            <person name="Henrissat B."/>
            <person name="Chan S.K."/>
            <person name="Hesse-Orce U."/>
            <person name="Alamouti S.M."/>
            <person name="Tsui C.K.M."/>
            <person name="Docking R.T."/>
            <person name="Levasseur A."/>
            <person name="Haridas S."/>
            <person name="Robertson G."/>
            <person name="Birol I."/>
            <person name="Holt R.A."/>
            <person name="Marra M.A."/>
            <person name="Hamelin R.C."/>
            <person name="Hirst M."/>
            <person name="Jones S.J.M."/>
            <person name="Bohlmann J."/>
            <person name="Breuil C."/>
        </authorList>
    </citation>
    <scope>NUCLEOTIDE SEQUENCE [LARGE SCALE GENOMIC DNA]</scope>
    <source>
        <strain evidence="3">kw1407 / UAMH 11150</strain>
    </source>
</reference>
<keyword evidence="1" id="KW-1133">Transmembrane helix</keyword>
<dbReference type="eggNOG" id="ENOG502SY26">
    <property type="taxonomic scope" value="Eukaryota"/>
</dbReference>
<evidence type="ECO:0000256" key="1">
    <source>
        <dbReference type="SAM" id="Phobius"/>
    </source>
</evidence>
<evidence type="ECO:0000313" key="3">
    <source>
        <dbReference type="Proteomes" id="UP000007796"/>
    </source>
</evidence>
<dbReference type="RefSeq" id="XP_014169503.1">
    <property type="nucleotide sequence ID" value="XM_014314028.1"/>
</dbReference>
<keyword evidence="1" id="KW-0472">Membrane</keyword>
<keyword evidence="3" id="KW-1185">Reference proteome</keyword>
<dbReference type="Proteomes" id="UP000007796">
    <property type="component" value="Unassembled WGS sequence"/>
</dbReference>
<dbReference type="HOGENOM" id="CLU_1777648_0_0_1"/>
<dbReference type="AlphaFoldDB" id="F0XQU6"/>
<gene>
    <name evidence="2" type="ORF">CMQ_89</name>
</gene>
<organism evidence="3">
    <name type="scientific">Grosmannia clavigera (strain kw1407 / UAMH 11150)</name>
    <name type="common">Blue stain fungus</name>
    <name type="synonym">Graphiocladiella clavigera</name>
    <dbReference type="NCBI Taxonomy" id="655863"/>
    <lineage>
        <taxon>Eukaryota</taxon>
        <taxon>Fungi</taxon>
        <taxon>Dikarya</taxon>
        <taxon>Ascomycota</taxon>
        <taxon>Pezizomycotina</taxon>
        <taxon>Sordariomycetes</taxon>
        <taxon>Sordariomycetidae</taxon>
        <taxon>Ophiostomatales</taxon>
        <taxon>Ophiostomataceae</taxon>
        <taxon>Leptographium</taxon>
    </lineage>
</organism>
<dbReference type="STRING" id="655863.F0XQU6"/>
<dbReference type="EMBL" id="GL629807">
    <property type="protein sequence ID" value="EFW99771.1"/>
    <property type="molecule type" value="Genomic_DNA"/>
</dbReference>
<name>F0XQU6_GROCL</name>
<protein>
    <submittedName>
        <fullName evidence="2">Uncharacterized protein</fullName>
    </submittedName>
</protein>
<dbReference type="PANTHER" id="PTHR35896:SF3">
    <property type="entry name" value="MAJOR FACILITATOR SUPERFAMILY TRANSPORTER"/>
    <property type="match status" value="1"/>
</dbReference>
<sequence>MKDENPVDDEAHDDVEYTTLDLKSIRRKHCSLNLLSFSTGCLSTIALLAVAFFFHRSLATSPKSSADIEAEEWNHCGRSSAVAKARGCVMEPMFYGWMPPQCVYDELTKQYPVFEDRKYYSDPNLTEELGPGQLWAGEHSVVYTSR</sequence>
<dbReference type="InParanoid" id="F0XQU6"/>
<dbReference type="InterPro" id="IPR053008">
    <property type="entry name" value="Phomopsin_biosynth_assoc"/>
</dbReference>
<dbReference type="PANTHER" id="PTHR35896">
    <property type="entry name" value="IG-LIKE DOMAIN-CONTAINING PROTEIN"/>
    <property type="match status" value="1"/>
</dbReference>
<feature type="transmembrane region" description="Helical" evidence="1">
    <location>
        <begin position="32"/>
        <end position="54"/>
    </location>
</feature>
<keyword evidence="1" id="KW-0812">Transmembrane</keyword>
<accession>F0XQU6</accession>